<dbReference type="Pfam" id="PF00239">
    <property type="entry name" value="Resolvase"/>
    <property type="match status" value="1"/>
</dbReference>
<dbReference type="Gene3D" id="3.90.1750.20">
    <property type="entry name" value="Putative Large Serine Recombinase, Chain B, Domain 2"/>
    <property type="match status" value="1"/>
</dbReference>
<dbReference type="GO" id="GO:0000150">
    <property type="term" value="F:DNA strand exchange activity"/>
    <property type="evidence" value="ECO:0007669"/>
    <property type="project" value="InterPro"/>
</dbReference>
<dbReference type="PANTHER" id="PTHR30461">
    <property type="entry name" value="DNA-INVERTASE FROM LAMBDOID PROPHAGE"/>
    <property type="match status" value="1"/>
</dbReference>
<dbReference type="CDD" id="cd00338">
    <property type="entry name" value="Ser_Recombinase"/>
    <property type="match status" value="1"/>
</dbReference>
<accession>A0A1H5URH8</accession>
<dbReference type="PROSITE" id="PS51737">
    <property type="entry name" value="RECOMBINASE_DNA_BIND"/>
    <property type="match status" value="1"/>
</dbReference>
<dbReference type="RefSeq" id="WP_104007446.1">
    <property type="nucleotide sequence ID" value="NZ_FNVD01000004.1"/>
</dbReference>
<dbReference type="PANTHER" id="PTHR30461:SF23">
    <property type="entry name" value="DNA RECOMBINASE-RELATED"/>
    <property type="match status" value="1"/>
</dbReference>
<dbReference type="InterPro" id="IPR011109">
    <property type="entry name" value="DNA_bind_recombinase_dom"/>
</dbReference>
<keyword evidence="3" id="KW-1185">Reference proteome</keyword>
<proteinExistence type="predicted"/>
<dbReference type="SUPFAM" id="SSF53041">
    <property type="entry name" value="Resolvase-like"/>
    <property type="match status" value="1"/>
</dbReference>
<sequence>MQVTGRWAAHSEKHEAQPEADIPAVAYVRMSTDHQKYSTESQLDVIRSYAAARGLTILRVFEDSGRSGLRPDGREALQSLMAEVQSGQADFKAILVYDVSRWGRFQDADEGAYHEHVCSRAGIRVHYCDEQFENDGSIGSNLLKTVKRVMAGEYSRELSVKVFAGQCRLVELGYRQGGAAGYGLRRVLIDEHGNPKGELSRGEQKSLQTDRVILVPGPEEEQRVVQRMYEMFVNEGRSEREIAEALTAEGHRTDLDRPWTRATVHQVLTNEKYIGNNVYNKVSFKLKQRRVVNPRDMWIRAEGAFPAIVDKALFLRAREIVDARHRHFSDEELLDALRAILRRQGTLSGLIIDEEADLPSSSAYRSRFGSLLRAYKLIGYEPGRDYSYIEINRALRAAHPEIFAEIIDGIAAQGGSALQDPETQLLRVNDEFTVSVVLARCKATEAGSLRWHIRLDTGLLPDITIAVRMNETNDAPRDYYLLPSIDMTGARLKMAEQNGLWLDAYRTETLDDFYALAGRAKVTEAA</sequence>
<dbReference type="InterPro" id="IPR050639">
    <property type="entry name" value="SSR_resolvase"/>
</dbReference>
<dbReference type="InterPro" id="IPR036162">
    <property type="entry name" value="Resolvase-like_N_sf"/>
</dbReference>
<name>A0A1H5URH8_9RHOB</name>
<organism evidence="2 3">
    <name type="scientific">Jhaorihella thermophila</name>
    <dbReference type="NCBI Taxonomy" id="488547"/>
    <lineage>
        <taxon>Bacteria</taxon>
        <taxon>Pseudomonadati</taxon>
        <taxon>Pseudomonadota</taxon>
        <taxon>Alphaproteobacteria</taxon>
        <taxon>Rhodobacterales</taxon>
        <taxon>Paracoccaceae</taxon>
        <taxon>Jhaorihella</taxon>
    </lineage>
</organism>
<dbReference type="Pfam" id="PF07508">
    <property type="entry name" value="Recombinase"/>
    <property type="match status" value="1"/>
</dbReference>
<dbReference type="GO" id="GO:0003677">
    <property type="term" value="F:DNA binding"/>
    <property type="evidence" value="ECO:0007669"/>
    <property type="project" value="InterPro"/>
</dbReference>
<evidence type="ECO:0000259" key="1">
    <source>
        <dbReference type="PROSITE" id="PS51737"/>
    </source>
</evidence>
<dbReference type="EMBL" id="FNVD01000004">
    <property type="protein sequence ID" value="SEF77712.1"/>
    <property type="molecule type" value="Genomic_DNA"/>
</dbReference>
<evidence type="ECO:0000313" key="2">
    <source>
        <dbReference type="EMBL" id="SEF77712.1"/>
    </source>
</evidence>
<protein>
    <submittedName>
        <fullName evidence="2">Site-specific DNA recombinase</fullName>
    </submittedName>
</protein>
<reference evidence="2 3" key="1">
    <citation type="submission" date="2016-10" db="EMBL/GenBank/DDBJ databases">
        <authorList>
            <person name="de Groot N.N."/>
        </authorList>
    </citation>
    <scope>NUCLEOTIDE SEQUENCE [LARGE SCALE GENOMIC DNA]</scope>
    <source>
        <strain evidence="2 3">DSM 23413</strain>
    </source>
</reference>
<dbReference type="Gene3D" id="3.40.50.1390">
    <property type="entry name" value="Resolvase, N-terminal catalytic domain"/>
    <property type="match status" value="1"/>
</dbReference>
<dbReference type="OrthoDB" id="7735915at2"/>
<dbReference type="InterPro" id="IPR038109">
    <property type="entry name" value="DNA_bind_recomb_sf"/>
</dbReference>
<dbReference type="Proteomes" id="UP000236742">
    <property type="component" value="Unassembled WGS sequence"/>
</dbReference>
<dbReference type="InterPro" id="IPR006119">
    <property type="entry name" value="Resolv_N"/>
</dbReference>
<dbReference type="SMART" id="SM00857">
    <property type="entry name" value="Resolvase"/>
    <property type="match status" value="1"/>
</dbReference>
<gene>
    <name evidence="2" type="ORF">SAMN05421751_104242</name>
</gene>
<evidence type="ECO:0000313" key="3">
    <source>
        <dbReference type="Proteomes" id="UP000236742"/>
    </source>
</evidence>
<feature type="domain" description="Recombinase" evidence="1">
    <location>
        <begin position="195"/>
        <end position="327"/>
    </location>
</feature>
<dbReference type="FunFam" id="3.40.50.1390:FF:000008">
    <property type="entry name" value="DNA recombinase"/>
    <property type="match status" value="1"/>
</dbReference>
<dbReference type="AlphaFoldDB" id="A0A1H5URH8"/>